<dbReference type="Proteomes" id="UP000812961">
    <property type="component" value="Unassembled WGS sequence"/>
</dbReference>
<sequence>MAKQTSLITFTGRLSQMVGYRRGGRYFLRSIPAVVRQTAATRNAALRFGIASKQSALIRSAFKPILDVCCDTSHINRLNKVLIQAGRQQVTAVQGFRFNQYTGIDRFLPTAPVLSAEKALHIPAQVVAKVKGVDSLEVKIITALISFGLNKVVGTSTTSMTVKAGARFEGATIPVDICGTGTLVVVMQIRAMYQGQVVSEGQYAAADIVAVAPVNTARLHYPQELGQPPVAMPYYPQQHQAKLRAAYHLLVQRE</sequence>
<dbReference type="EMBL" id="JAICCF010000004">
    <property type="protein sequence ID" value="MBW8687473.1"/>
    <property type="molecule type" value="Genomic_DNA"/>
</dbReference>
<evidence type="ECO:0000313" key="1">
    <source>
        <dbReference type="EMBL" id="MBW8687473.1"/>
    </source>
</evidence>
<name>A0ABS7GIE8_9BACT</name>
<reference evidence="1 2" key="1">
    <citation type="submission" date="2021-08" db="EMBL/GenBank/DDBJ databases">
        <title>The genome sequence of Chitinophaga sp. B61.</title>
        <authorList>
            <person name="Zhang X."/>
        </authorList>
    </citation>
    <scope>NUCLEOTIDE SEQUENCE [LARGE SCALE GENOMIC DNA]</scope>
    <source>
        <strain evidence="1 2">B61</strain>
    </source>
</reference>
<comment type="caution">
    <text evidence="1">The sequence shown here is derived from an EMBL/GenBank/DDBJ whole genome shotgun (WGS) entry which is preliminary data.</text>
</comment>
<keyword evidence="2" id="KW-1185">Reference proteome</keyword>
<dbReference type="RefSeq" id="WP_220252783.1">
    <property type="nucleotide sequence ID" value="NZ_JAICCF010000004.1"/>
</dbReference>
<evidence type="ECO:0000313" key="2">
    <source>
        <dbReference type="Proteomes" id="UP000812961"/>
    </source>
</evidence>
<proteinExistence type="predicted"/>
<accession>A0ABS7GIE8</accession>
<gene>
    <name evidence="1" type="ORF">K1Y79_24260</name>
</gene>
<organism evidence="1 2">
    <name type="scientific">Chitinophaga rhizophila</name>
    <dbReference type="NCBI Taxonomy" id="2866212"/>
    <lineage>
        <taxon>Bacteria</taxon>
        <taxon>Pseudomonadati</taxon>
        <taxon>Bacteroidota</taxon>
        <taxon>Chitinophagia</taxon>
        <taxon>Chitinophagales</taxon>
        <taxon>Chitinophagaceae</taxon>
        <taxon>Chitinophaga</taxon>
    </lineage>
</organism>
<protein>
    <submittedName>
        <fullName evidence="1">Uncharacterized protein</fullName>
    </submittedName>
</protein>